<evidence type="ECO:0000259" key="2">
    <source>
        <dbReference type="PROSITE" id="PS50132"/>
    </source>
</evidence>
<gene>
    <name evidence="3" type="primary">KAFR0D01490</name>
    <name evidence="3" type="ORF">KAFR_0D01490</name>
</gene>
<dbReference type="AlphaFoldDB" id="H2ATU5"/>
<dbReference type="Pfam" id="PF00615">
    <property type="entry name" value="RGS"/>
    <property type="match status" value="1"/>
</dbReference>
<keyword evidence="1" id="KW-0812">Transmembrane</keyword>
<sequence>MELDFAKIQEERLPTLYEVLIQKTSVPVDLWSFYTYLSQFPYAINYLDFWIDLMAHLRLSKDYINGIRGSLLEESNFNELENQQSSQEDQNSNSENVSVTTSVLLNALMEEGHLDFENPDRVSKFLQGKADYSPKLSQLLDGWKRHSGIYDANNNLNIDNGNLPTLLDEMLKNKSKRNETSQITTKQLLNNALQICNTYLYSTEKSAKYLSNISEETRMKVLDSVVNQNRYDPEVFEELKATTYQLLETDCFPKFLSTVALHNIHDELSDWRFHSEKGAIDNTTLRYRGSRSPFSNHTTLSRLIFGLVWLGIGFWIGYVLIFLKYSRAIRVVTVVPFAIGCYLIICGMYQVDIIYSWFGVTQVLTYKDSDSKILRSNDEEHTTTKEKVPFLIALLGGGKRTVKIEHTFIKKLLQRRGLWCLLLVVISTAIFTVIFSCVPGFRI</sequence>
<protein>
    <recommendedName>
        <fullName evidence="2">RGS domain-containing protein</fullName>
    </recommendedName>
</protein>
<reference evidence="3 4" key="1">
    <citation type="journal article" date="2011" name="Proc. Natl. Acad. Sci. U.S.A.">
        <title>Evolutionary erosion of yeast sex chromosomes by mating-type switching accidents.</title>
        <authorList>
            <person name="Gordon J.L."/>
            <person name="Armisen D."/>
            <person name="Proux-Wera E."/>
            <person name="Oheigeartaigh S.S."/>
            <person name="Byrne K.P."/>
            <person name="Wolfe K.H."/>
        </authorList>
    </citation>
    <scope>NUCLEOTIDE SEQUENCE [LARGE SCALE GENOMIC DNA]</scope>
    <source>
        <strain evidence="4">ATCC 22294 / BCRC 22015 / CBS 2517 / CECT 1963 / NBRC 1671 / NRRL Y-8276</strain>
    </source>
</reference>
<dbReference type="KEGG" id="kaf:KAFR_0D01490"/>
<proteinExistence type="predicted"/>
<dbReference type="InterPro" id="IPR016137">
    <property type="entry name" value="RGS"/>
</dbReference>
<keyword evidence="1" id="KW-1133">Transmembrane helix</keyword>
<dbReference type="InParanoid" id="H2ATU5"/>
<dbReference type="RefSeq" id="XP_003956930.1">
    <property type="nucleotide sequence ID" value="XM_003956881.1"/>
</dbReference>
<dbReference type="InterPro" id="IPR052246">
    <property type="entry name" value="Cell_Polariz_PKAAnc"/>
</dbReference>
<dbReference type="eggNOG" id="ENOG502QRI8">
    <property type="taxonomic scope" value="Eukaryota"/>
</dbReference>
<dbReference type="EMBL" id="HE650824">
    <property type="protein sequence ID" value="CCF57795.1"/>
    <property type="molecule type" value="Genomic_DNA"/>
</dbReference>
<feature type="transmembrane region" description="Helical" evidence="1">
    <location>
        <begin position="418"/>
        <end position="441"/>
    </location>
</feature>
<dbReference type="OrthoDB" id="5584247at2759"/>
<dbReference type="PANTHER" id="PTHR13155:SF1">
    <property type="entry name" value="A-KINASE ANCHOR PROTEIN 10, MITOCHONDRIAL"/>
    <property type="match status" value="1"/>
</dbReference>
<dbReference type="PROSITE" id="PS50132">
    <property type="entry name" value="RGS"/>
    <property type="match status" value="1"/>
</dbReference>
<dbReference type="GO" id="GO:0007120">
    <property type="term" value="P:axial cellular bud site selection"/>
    <property type="evidence" value="ECO:0007669"/>
    <property type="project" value="EnsemblFungi"/>
</dbReference>
<dbReference type="HOGENOM" id="CLU_029881_1_1_1"/>
<dbReference type="GO" id="GO:0005935">
    <property type="term" value="C:cellular bud neck"/>
    <property type="evidence" value="ECO:0007669"/>
    <property type="project" value="EnsemblFungi"/>
</dbReference>
<evidence type="ECO:0000256" key="1">
    <source>
        <dbReference type="SAM" id="Phobius"/>
    </source>
</evidence>
<feature type="transmembrane region" description="Helical" evidence="1">
    <location>
        <begin position="303"/>
        <end position="323"/>
    </location>
</feature>
<keyword evidence="4" id="KW-1185">Reference proteome</keyword>
<evidence type="ECO:0000313" key="4">
    <source>
        <dbReference type="Proteomes" id="UP000005220"/>
    </source>
</evidence>
<dbReference type="Proteomes" id="UP000005220">
    <property type="component" value="Chromosome 4"/>
</dbReference>
<dbReference type="GO" id="GO:0008104">
    <property type="term" value="P:intracellular protein localization"/>
    <property type="evidence" value="ECO:0007669"/>
    <property type="project" value="EnsemblFungi"/>
</dbReference>
<dbReference type="GeneID" id="13885753"/>
<organism evidence="3 4">
    <name type="scientific">Kazachstania africana (strain ATCC 22294 / BCRC 22015 / CBS 2517 / CECT 1963 / NBRC 1671 / NRRL Y-8276)</name>
    <name type="common">Yeast</name>
    <name type="synonym">Kluyveromyces africanus</name>
    <dbReference type="NCBI Taxonomy" id="1071382"/>
    <lineage>
        <taxon>Eukaryota</taxon>
        <taxon>Fungi</taxon>
        <taxon>Dikarya</taxon>
        <taxon>Ascomycota</taxon>
        <taxon>Saccharomycotina</taxon>
        <taxon>Saccharomycetes</taxon>
        <taxon>Saccharomycetales</taxon>
        <taxon>Saccharomycetaceae</taxon>
        <taxon>Kazachstania</taxon>
    </lineage>
</organism>
<evidence type="ECO:0000313" key="3">
    <source>
        <dbReference type="EMBL" id="CCF57795.1"/>
    </source>
</evidence>
<dbReference type="PANTHER" id="PTHR13155">
    <property type="entry name" value="A-KINASE ANCHOR PROTEINS"/>
    <property type="match status" value="1"/>
</dbReference>
<dbReference type="FunCoup" id="H2ATU5">
    <property type="interactions" value="36"/>
</dbReference>
<keyword evidence="1" id="KW-0472">Membrane</keyword>
<dbReference type="GO" id="GO:0005621">
    <property type="term" value="C:cellular bud scar"/>
    <property type="evidence" value="ECO:0007669"/>
    <property type="project" value="EnsemblFungi"/>
</dbReference>
<dbReference type="Gene3D" id="1.10.167.10">
    <property type="entry name" value="Regulator of G-protein Signalling 4, domain 2"/>
    <property type="match status" value="1"/>
</dbReference>
<dbReference type="STRING" id="1071382.H2ATU5"/>
<accession>H2ATU5</accession>
<feature type="domain" description="RGS" evidence="2">
    <location>
        <begin position="169"/>
        <end position="265"/>
    </location>
</feature>
<dbReference type="InterPro" id="IPR036305">
    <property type="entry name" value="RGS_sf"/>
</dbReference>
<feature type="transmembrane region" description="Helical" evidence="1">
    <location>
        <begin position="329"/>
        <end position="349"/>
    </location>
</feature>
<dbReference type="SUPFAM" id="SSF48097">
    <property type="entry name" value="Regulator of G-protein signaling, RGS"/>
    <property type="match status" value="1"/>
</dbReference>
<dbReference type="GO" id="GO:0007121">
    <property type="term" value="P:bipolar cellular bud site selection"/>
    <property type="evidence" value="ECO:0007669"/>
    <property type="project" value="EnsemblFungi"/>
</dbReference>
<dbReference type="InterPro" id="IPR044926">
    <property type="entry name" value="RGS_subdomain_2"/>
</dbReference>
<name>H2ATU5_KAZAF</name>
<dbReference type="SMART" id="SM00315">
    <property type="entry name" value="RGS"/>
    <property type="match status" value="1"/>
</dbReference>
<dbReference type="GO" id="GO:0005886">
    <property type="term" value="C:plasma membrane"/>
    <property type="evidence" value="ECO:0007669"/>
    <property type="project" value="TreeGrafter"/>
</dbReference>